<dbReference type="EMBL" id="NKXO01000044">
    <property type="protein sequence ID" value="PKQ66588.1"/>
    <property type="molecule type" value="Genomic_DNA"/>
</dbReference>
<evidence type="ECO:0000256" key="1">
    <source>
        <dbReference type="SAM" id="Phobius"/>
    </source>
</evidence>
<gene>
    <name evidence="2" type="ORF">Rain11_2309</name>
</gene>
<feature type="transmembrane region" description="Helical" evidence="1">
    <location>
        <begin position="209"/>
        <end position="234"/>
    </location>
</feature>
<sequence>MNALISKPATRLIAFQKAVWVQVLAFLNILLTKGFLIEIGVGQKFASFTTDILFLLITTLYIVFIYYLFSFFTSNRLLLNLIITCFTIAFIVASISENPFFDLELSGKKYYILAVHICYSTGTTIIIYFATLEIFREGMSVIERLWGSACIYFMIAWAFGGIYDIICIFNPTAMGFHHQLNLSSYMESIAYSVSVLGNFNPLYENTSILINRIAVIEAVWAHLFVVLVVGRLLAK</sequence>
<proteinExistence type="predicted"/>
<keyword evidence="3" id="KW-1185">Reference proteome</keyword>
<evidence type="ECO:0000313" key="2">
    <source>
        <dbReference type="EMBL" id="PKQ66588.1"/>
    </source>
</evidence>
<feature type="transmembrane region" description="Helical" evidence="1">
    <location>
        <begin position="12"/>
        <end position="32"/>
    </location>
</feature>
<reference evidence="2 3" key="1">
    <citation type="submission" date="2017-06" db="EMBL/GenBank/DDBJ databases">
        <title>Raineya orbicola gen. nov., sp. nov. a slightly thermophilic bacterium of the phylum Bacteroidetes and the description of Raineyaceae fam. nov.</title>
        <authorList>
            <person name="Albuquerque L."/>
            <person name="Polonia A.R.M."/>
            <person name="Barroso C."/>
            <person name="Froufe H.J.C."/>
            <person name="Lage O."/>
            <person name="Lobo-Da-Cunha A."/>
            <person name="Egas C."/>
            <person name="Da Costa M.S."/>
        </authorList>
    </citation>
    <scope>NUCLEOTIDE SEQUENCE [LARGE SCALE GENOMIC DNA]</scope>
    <source>
        <strain evidence="2 3">SPSPC-11</strain>
    </source>
</reference>
<evidence type="ECO:0008006" key="4">
    <source>
        <dbReference type="Google" id="ProtNLM"/>
    </source>
</evidence>
<evidence type="ECO:0000313" key="3">
    <source>
        <dbReference type="Proteomes" id="UP000233387"/>
    </source>
</evidence>
<dbReference type="RefSeq" id="WP_101359572.1">
    <property type="nucleotide sequence ID" value="NZ_NKXO01000044.1"/>
</dbReference>
<comment type="caution">
    <text evidence="2">The sequence shown here is derived from an EMBL/GenBank/DDBJ whole genome shotgun (WGS) entry which is preliminary data.</text>
</comment>
<organism evidence="2 3">
    <name type="scientific">Raineya orbicola</name>
    <dbReference type="NCBI Taxonomy" id="2016530"/>
    <lineage>
        <taxon>Bacteria</taxon>
        <taxon>Pseudomonadati</taxon>
        <taxon>Bacteroidota</taxon>
        <taxon>Cytophagia</taxon>
        <taxon>Cytophagales</taxon>
        <taxon>Raineyaceae</taxon>
        <taxon>Raineya</taxon>
    </lineage>
</organism>
<feature type="transmembrane region" description="Helical" evidence="1">
    <location>
        <begin position="110"/>
        <end position="130"/>
    </location>
</feature>
<dbReference type="Proteomes" id="UP000233387">
    <property type="component" value="Unassembled WGS sequence"/>
</dbReference>
<feature type="transmembrane region" description="Helical" evidence="1">
    <location>
        <begin position="151"/>
        <end position="173"/>
    </location>
</feature>
<feature type="transmembrane region" description="Helical" evidence="1">
    <location>
        <begin position="52"/>
        <end position="70"/>
    </location>
</feature>
<feature type="transmembrane region" description="Helical" evidence="1">
    <location>
        <begin position="77"/>
        <end position="95"/>
    </location>
</feature>
<keyword evidence="1" id="KW-1133">Transmembrane helix</keyword>
<dbReference type="AlphaFoldDB" id="A0A2N3I8I8"/>
<keyword evidence="1" id="KW-0812">Transmembrane</keyword>
<protein>
    <recommendedName>
        <fullName evidence="4">Ion channel</fullName>
    </recommendedName>
</protein>
<keyword evidence="1" id="KW-0472">Membrane</keyword>
<name>A0A2N3I8I8_9BACT</name>
<accession>A0A2N3I8I8</accession>
<dbReference type="OrthoDB" id="961366at2"/>